<evidence type="ECO:0000313" key="13">
    <source>
        <dbReference type="EMBL" id="TVU46272.1"/>
    </source>
</evidence>
<dbReference type="AlphaFoldDB" id="A0A5J9WC33"/>
<dbReference type="GO" id="GO:0016020">
    <property type="term" value="C:membrane"/>
    <property type="evidence" value="ECO:0007669"/>
    <property type="project" value="UniProtKB-SubCell"/>
</dbReference>
<evidence type="ECO:0000256" key="1">
    <source>
        <dbReference type="ARBA" id="ARBA00001971"/>
    </source>
</evidence>
<keyword evidence="5" id="KW-0812">Transmembrane</keyword>
<dbReference type="GO" id="GO:0020037">
    <property type="term" value="F:heme binding"/>
    <property type="evidence" value="ECO:0007669"/>
    <property type="project" value="InterPro"/>
</dbReference>
<evidence type="ECO:0000256" key="10">
    <source>
        <dbReference type="ARBA" id="ARBA00023033"/>
    </source>
</evidence>
<comment type="cofactor">
    <cofactor evidence="1 11">
        <name>heme</name>
        <dbReference type="ChEBI" id="CHEBI:30413"/>
    </cofactor>
</comment>
<dbReference type="GO" id="GO:0051502">
    <property type="term" value="P:diterpene phytoalexin biosynthetic process"/>
    <property type="evidence" value="ECO:0007669"/>
    <property type="project" value="UniProtKB-ARBA"/>
</dbReference>
<evidence type="ECO:0000256" key="2">
    <source>
        <dbReference type="ARBA" id="ARBA00004167"/>
    </source>
</evidence>
<dbReference type="EMBL" id="RWGY01000004">
    <property type="protein sequence ID" value="TVU46272.1"/>
    <property type="molecule type" value="Genomic_DNA"/>
</dbReference>
<keyword evidence="6 11" id="KW-0479">Metal-binding</keyword>
<evidence type="ECO:0000256" key="12">
    <source>
        <dbReference type="RuleBase" id="RU000461"/>
    </source>
</evidence>
<keyword evidence="7" id="KW-1133">Transmembrane helix</keyword>
<proteinExistence type="inferred from homology"/>
<comment type="subcellular location">
    <subcellularLocation>
        <location evidence="2">Membrane</location>
        <topology evidence="2">Single-pass membrane protein</topology>
    </subcellularLocation>
</comment>
<dbReference type="Gene3D" id="1.10.630.10">
    <property type="entry name" value="Cytochrome P450"/>
    <property type="match status" value="1"/>
</dbReference>
<dbReference type="GO" id="GO:0016709">
    <property type="term" value="F:oxidoreductase activity, acting on paired donors, with incorporation or reduction of molecular oxygen, NAD(P)H as one donor, and incorporation of one atom of oxygen"/>
    <property type="evidence" value="ECO:0007669"/>
    <property type="project" value="UniProtKB-ARBA"/>
</dbReference>
<keyword evidence="8 12" id="KW-0560">Oxidoreductase</keyword>
<gene>
    <name evidence="13" type="ORF">EJB05_05797</name>
</gene>
<evidence type="ECO:0000256" key="11">
    <source>
        <dbReference type="PIRSR" id="PIRSR602401-1"/>
    </source>
</evidence>
<dbReference type="InterPro" id="IPR017972">
    <property type="entry name" value="Cyt_P450_CS"/>
</dbReference>
<evidence type="ECO:0000256" key="4">
    <source>
        <dbReference type="ARBA" id="ARBA00022617"/>
    </source>
</evidence>
<feature type="binding site" description="axial binding residue" evidence="11">
    <location>
        <position position="451"/>
    </location>
    <ligand>
        <name>heme</name>
        <dbReference type="ChEBI" id="CHEBI:30413"/>
    </ligand>
    <ligandPart>
        <name>Fe</name>
        <dbReference type="ChEBI" id="CHEBI:18248"/>
    </ligandPart>
</feature>
<keyword evidence="9 11" id="KW-0408">Iron</keyword>
<keyword evidence="10 12" id="KW-0503">Monooxygenase</keyword>
<comment type="caution">
    <text evidence="13">The sequence shown here is derived from an EMBL/GenBank/DDBJ whole genome shotgun (WGS) entry which is preliminary data.</text>
</comment>
<feature type="non-terminal residue" evidence="13">
    <location>
        <position position="1"/>
    </location>
</feature>
<dbReference type="SUPFAM" id="SSF48264">
    <property type="entry name" value="Cytochrome P450"/>
    <property type="match status" value="1"/>
</dbReference>
<dbReference type="GO" id="GO:0005506">
    <property type="term" value="F:iron ion binding"/>
    <property type="evidence" value="ECO:0007669"/>
    <property type="project" value="InterPro"/>
</dbReference>
<dbReference type="FunFam" id="1.10.630.10:FF:000008">
    <property type="entry name" value="Cytochrome P450 71D8"/>
    <property type="match status" value="1"/>
</dbReference>
<evidence type="ECO:0000256" key="5">
    <source>
        <dbReference type="ARBA" id="ARBA00022692"/>
    </source>
</evidence>
<dbReference type="PANTHER" id="PTHR47955">
    <property type="entry name" value="CYTOCHROME P450 FAMILY 71 PROTEIN"/>
    <property type="match status" value="1"/>
</dbReference>
<dbReference type="InterPro" id="IPR001128">
    <property type="entry name" value="Cyt_P450"/>
</dbReference>
<dbReference type="PRINTS" id="PR00385">
    <property type="entry name" value="P450"/>
</dbReference>
<evidence type="ECO:0000256" key="9">
    <source>
        <dbReference type="ARBA" id="ARBA00023004"/>
    </source>
</evidence>
<dbReference type="Pfam" id="PF00067">
    <property type="entry name" value="p450"/>
    <property type="match status" value="1"/>
</dbReference>
<evidence type="ECO:0008006" key="15">
    <source>
        <dbReference type="Google" id="ProtNLM"/>
    </source>
</evidence>
<protein>
    <recommendedName>
        <fullName evidence="15">Cytochrome P450</fullName>
    </recommendedName>
</protein>
<dbReference type="InterPro" id="IPR002401">
    <property type="entry name" value="Cyt_P450_E_grp-I"/>
</dbReference>
<evidence type="ECO:0000256" key="7">
    <source>
        <dbReference type="ARBA" id="ARBA00022989"/>
    </source>
</evidence>
<dbReference type="Proteomes" id="UP000324897">
    <property type="component" value="Chromosome 5"/>
</dbReference>
<evidence type="ECO:0000256" key="3">
    <source>
        <dbReference type="ARBA" id="ARBA00010617"/>
    </source>
</evidence>
<accession>A0A5J9WC33</accession>
<dbReference type="PRINTS" id="PR00463">
    <property type="entry name" value="EP450I"/>
</dbReference>
<evidence type="ECO:0000256" key="6">
    <source>
        <dbReference type="ARBA" id="ARBA00022723"/>
    </source>
</evidence>
<evidence type="ECO:0000256" key="8">
    <source>
        <dbReference type="ARBA" id="ARBA00023002"/>
    </source>
</evidence>
<sequence length="509" mass="58273">MDFWVPNPMMIVSLAFLVVFLLLRLIIHFNSSSTHTKLSGLPLPPGPWQLPLVGSLHHILLSRFRDLPHQAMHELSKTYGPLMLLRLGAVPTLVVSSSEAAREVMKVHDLAFCSRHLSATLDIISCGGQDIIFSHYNARWRELRKVCVLELFNHRRVLSFRPIREEEVARLVRSVAGECCSGRPVNVGEMIGRMMNDIIVRVAIGDRCEHRDEYLHELERAVRLTGGFNLADLYPSSRLIRRLSPAARDMGRCQRNIYRIIQNIIHEHSQTTAPDREEDLLGVLLRLQKDGGLQFPLTDEIISTVIFDIFSAGSETSSTALEWAMSELMKNQRVLHKVQSEVREVFKGQAKLTEDNMIKLNYLHLVIKETLRLHAPTPLLLPRECRETCQVMGYKVPKGTTVYVNVWAMGRDAKYWRDPEEFRPERFENSDLDFKGTDFEYIPFGAGRRICPGMALGLVNMELALASLLYHFDWEVPGGIKSEEFDMTEDFGITVRRKSKLCLHARRLF</sequence>
<dbReference type="Gramene" id="TVU46272">
    <property type="protein sequence ID" value="TVU46272"/>
    <property type="gene ID" value="EJB05_05797"/>
</dbReference>
<dbReference type="OrthoDB" id="1470350at2759"/>
<evidence type="ECO:0000313" key="14">
    <source>
        <dbReference type="Proteomes" id="UP000324897"/>
    </source>
</evidence>
<keyword evidence="7" id="KW-0472">Membrane</keyword>
<keyword evidence="4 11" id="KW-0349">Heme</keyword>
<dbReference type="CDD" id="cd11072">
    <property type="entry name" value="CYP71-like"/>
    <property type="match status" value="1"/>
</dbReference>
<comment type="similarity">
    <text evidence="3 12">Belongs to the cytochrome P450 family.</text>
</comment>
<keyword evidence="14" id="KW-1185">Reference proteome</keyword>
<dbReference type="PANTHER" id="PTHR47955:SF19">
    <property type="entry name" value="CYTOCHROME P450 71A9-LIKE ISOFORM X1"/>
    <property type="match status" value="1"/>
</dbReference>
<dbReference type="InterPro" id="IPR036396">
    <property type="entry name" value="Cyt_P450_sf"/>
</dbReference>
<reference evidence="13 14" key="1">
    <citation type="journal article" date="2019" name="Sci. Rep.">
        <title>A high-quality genome of Eragrostis curvula grass provides insights into Poaceae evolution and supports new strategies to enhance forage quality.</title>
        <authorList>
            <person name="Carballo J."/>
            <person name="Santos B.A.C.M."/>
            <person name="Zappacosta D."/>
            <person name="Garbus I."/>
            <person name="Selva J.P."/>
            <person name="Gallo C.A."/>
            <person name="Diaz A."/>
            <person name="Albertini E."/>
            <person name="Caccamo M."/>
            <person name="Echenique V."/>
        </authorList>
    </citation>
    <scope>NUCLEOTIDE SEQUENCE [LARGE SCALE GENOMIC DNA]</scope>
    <source>
        <strain evidence="14">cv. Victoria</strain>
        <tissue evidence="13">Leaf</tissue>
    </source>
</reference>
<organism evidence="13 14">
    <name type="scientific">Eragrostis curvula</name>
    <name type="common">weeping love grass</name>
    <dbReference type="NCBI Taxonomy" id="38414"/>
    <lineage>
        <taxon>Eukaryota</taxon>
        <taxon>Viridiplantae</taxon>
        <taxon>Streptophyta</taxon>
        <taxon>Embryophyta</taxon>
        <taxon>Tracheophyta</taxon>
        <taxon>Spermatophyta</taxon>
        <taxon>Magnoliopsida</taxon>
        <taxon>Liliopsida</taxon>
        <taxon>Poales</taxon>
        <taxon>Poaceae</taxon>
        <taxon>PACMAD clade</taxon>
        <taxon>Chloridoideae</taxon>
        <taxon>Eragrostideae</taxon>
        <taxon>Eragrostidinae</taxon>
        <taxon>Eragrostis</taxon>
    </lineage>
</organism>
<dbReference type="PROSITE" id="PS00086">
    <property type="entry name" value="CYTOCHROME_P450"/>
    <property type="match status" value="1"/>
</dbReference>
<name>A0A5J9WC33_9POAL</name>